<dbReference type="GO" id="GO:0051879">
    <property type="term" value="F:Hsp90 protein binding"/>
    <property type="evidence" value="ECO:0007669"/>
    <property type="project" value="TreeGrafter"/>
</dbReference>
<proteinExistence type="predicted"/>
<keyword evidence="4" id="KW-1185">Reference proteome</keyword>
<organism evidence="3 4">
    <name type="scientific">Malassezia restricta (strain ATCC 96810 / NBRC 103918 / CBS 7877)</name>
    <name type="common">Seborrheic dermatitis infection agent</name>
    <dbReference type="NCBI Taxonomy" id="425264"/>
    <lineage>
        <taxon>Eukaryota</taxon>
        <taxon>Fungi</taxon>
        <taxon>Dikarya</taxon>
        <taxon>Basidiomycota</taxon>
        <taxon>Ustilaginomycotina</taxon>
        <taxon>Malasseziomycetes</taxon>
        <taxon>Malasseziales</taxon>
        <taxon>Malasseziaceae</taxon>
        <taxon>Malassezia</taxon>
    </lineage>
</organism>
<dbReference type="PANTHER" id="PTHR45994:SF1">
    <property type="entry name" value="FI21225P1"/>
    <property type="match status" value="1"/>
</dbReference>
<dbReference type="STRING" id="425264.A0A3G2S847"/>
<sequence length="589" mass="63352">MDDQRGPRVAHALLTQAATRAHATPSLLDDMAAVTQVDPTEAPAWAHVLLEAVAGRARDVAVVMGFVCLSQVPLATALVDQGVMDAVLAHAECDEDACAAAHMLSEGASHAPLRSQLAAREAVTQWLASQSEASAPLRAILDLVHIKLAIQTDKVLPDDVCCAAWTSTVSFLETTPPPAQVSVPLYFEPAYTAYGDALESLYYLVSRPALRVALSERGAMLRKLGALLDMPKKSLFPARNASGPQVSVYSDKDAPAPLAPAHAFVIVSILTTMTAYLPQRSAQDHHIHALRRSAMQKAGQDVQDDDADERLQPAAVQRRVRALVDADIVPRLVSLATQPQPEQLRQALQSLFLALVTEQDAAFRGRLIQQGLSRALLAQAQHVYTQEETDNLLPLQALAKLSVSTDPALLYGLDGTPARAAAYLAVLFLAPSATLLQVFEATLALTNLASMSPAMASCVAHAKCASSEHADVQAAITPMFLQYESDMFRCALLELLCNLAQDESTFIYWSGEDQVSSDDSSDEVLRLHTPYGRIRFLLTLLDVSDEHVPLLKAVTGLLATLSSSPATCELLVRMPPESVHALVDVLTYS</sequence>
<comment type="subcellular location">
    <subcellularLocation>
        <location evidence="1">Cytoplasm</location>
    </subcellularLocation>
</comment>
<dbReference type="Gene3D" id="1.25.10.10">
    <property type="entry name" value="Leucine-rich Repeat Variant"/>
    <property type="match status" value="1"/>
</dbReference>
<name>A0A3G2S847_MALR7</name>
<dbReference type="InterPro" id="IPR011989">
    <property type="entry name" value="ARM-like"/>
</dbReference>
<keyword evidence="2" id="KW-0963">Cytoplasm</keyword>
<gene>
    <name evidence="3" type="ORF">DNF11_3273</name>
</gene>
<dbReference type="AlphaFoldDB" id="A0A3G2S847"/>
<dbReference type="VEuPathDB" id="FungiDB:DNF11_3273"/>
<dbReference type="SUPFAM" id="SSF48371">
    <property type="entry name" value="ARM repeat"/>
    <property type="match status" value="1"/>
</dbReference>
<dbReference type="Proteomes" id="UP000269793">
    <property type="component" value="Chromosome VI"/>
</dbReference>
<dbReference type="InterPro" id="IPR016024">
    <property type="entry name" value="ARM-type_fold"/>
</dbReference>
<dbReference type="EMBL" id="CP033153">
    <property type="protein sequence ID" value="AYO44223.1"/>
    <property type="molecule type" value="Genomic_DNA"/>
</dbReference>
<evidence type="ECO:0000313" key="4">
    <source>
        <dbReference type="Proteomes" id="UP000269793"/>
    </source>
</evidence>
<evidence type="ECO:0000313" key="3">
    <source>
        <dbReference type="EMBL" id="AYO44223.1"/>
    </source>
</evidence>
<dbReference type="OrthoDB" id="199930at2759"/>
<evidence type="ECO:0000256" key="2">
    <source>
        <dbReference type="ARBA" id="ARBA00022490"/>
    </source>
</evidence>
<accession>A0A3G2S847</accession>
<dbReference type="PANTHER" id="PTHR45994">
    <property type="entry name" value="FI21225P1"/>
    <property type="match status" value="1"/>
</dbReference>
<reference evidence="3 4" key="1">
    <citation type="submission" date="2018-10" db="EMBL/GenBank/DDBJ databases">
        <title>Complete genome sequence of Malassezia restricta CBS 7877.</title>
        <authorList>
            <person name="Morand S.C."/>
            <person name="Bertignac M."/>
            <person name="Iltis A."/>
            <person name="Kolder I."/>
            <person name="Pirovano W."/>
            <person name="Jourdain R."/>
            <person name="Clavaud C."/>
        </authorList>
    </citation>
    <scope>NUCLEOTIDE SEQUENCE [LARGE SCALE GENOMIC DNA]</scope>
    <source>
        <strain evidence="3 4">CBS 7877</strain>
    </source>
</reference>
<protein>
    <submittedName>
        <fullName evidence="3">Uncharacterized protein</fullName>
    </submittedName>
</protein>
<dbReference type="GO" id="GO:0005737">
    <property type="term" value="C:cytoplasm"/>
    <property type="evidence" value="ECO:0007669"/>
    <property type="project" value="UniProtKB-SubCell"/>
</dbReference>
<evidence type="ECO:0000256" key="1">
    <source>
        <dbReference type="ARBA" id="ARBA00004496"/>
    </source>
</evidence>